<evidence type="ECO:0000256" key="2">
    <source>
        <dbReference type="ARBA" id="ARBA00022670"/>
    </source>
</evidence>
<feature type="active site" description="Charge relay system" evidence="5 6">
    <location>
        <position position="200"/>
    </location>
</feature>
<dbReference type="SUPFAM" id="SSF52025">
    <property type="entry name" value="PA domain"/>
    <property type="match status" value="1"/>
</dbReference>
<dbReference type="InterPro" id="IPR023828">
    <property type="entry name" value="Peptidase_S8_Ser-AS"/>
</dbReference>
<accession>A0A4U6XTE9</accession>
<dbReference type="InterPro" id="IPR034187">
    <property type="entry name" value="Peptidases_S8_5"/>
</dbReference>
<evidence type="ECO:0000313" key="11">
    <source>
        <dbReference type="Proteomes" id="UP000310108"/>
    </source>
</evidence>
<dbReference type="InterPro" id="IPR046450">
    <property type="entry name" value="PA_dom_sf"/>
</dbReference>
<evidence type="ECO:0000256" key="8">
    <source>
        <dbReference type="SAM" id="SignalP"/>
    </source>
</evidence>
<protein>
    <submittedName>
        <fullName evidence="10">Minor extracellular protease vpr</fullName>
    </submittedName>
</protein>
<evidence type="ECO:0000256" key="7">
    <source>
        <dbReference type="RuleBase" id="RU003355"/>
    </source>
</evidence>
<evidence type="ECO:0000256" key="1">
    <source>
        <dbReference type="ARBA" id="ARBA00011073"/>
    </source>
</evidence>
<feature type="chain" id="PRO_5020532409" evidence="8">
    <location>
        <begin position="21"/>
        <end position="904"/>
    </location>
</feature>
<reference evidence="10 11" key="1">
    <citation type="journal article" date="2019" name="PLoS ONE">
        <title>Comparative genome analysis indicates high evolutionary potential of pathogenicity genes in Colletotrichum tanaceti.</title>
        <authorList>
            <person name="Lelwala R.V."/>
            <person name="Korhonen P.K."/>
            <person name="Young N.D."/>
            <person name="Scott J.B."/>
            <person name="Ades P.A."/>
            <person name="Gasser R.B."/>
            <person name="Taylor P.W.J."/>
        </authorList>
    </citation>
    <scope>NUCLEOTIDE SEQUENCE [LARGE SCALE GENOMIC DNA]</scope>
    <source>
        <strain evidence="10">BRIP57314</strain>
    </source>
</reference>
<dbReference type="InterPro" id="IPR036852">
    <property type="entry name" value="Peptidase_S8/S53_dom_sf"/>
</dbReference>
<evidence type="ECO:0000259" key="9">
    <source>
        <dbReference type="Pfam" id="PF00082"/>
    </source>
</evidence>
<dbReference type="Pfam" id="PF00082">
    <property type="entry name" value="Peptidase_S8"/>
    <property type="match status" value="1"/>
</dbReference>
<dbReference type="PANTHER" id="PTHR43806:SF66">
    <property type="entry name" value="SERIN ENDOPEPTIDASE"/>
    <property type="match status" value="1"/>
</dbReference>
<keyword evidence="4 6" id="KW-0720">Serine protease</keyword>
<dbReference type="PRINTS" id="PR00723">
    <property type="entry name" value="SUBTILISIN"/>
</dbReference>
<dbReference type="InterPro" id="IPR015500">
    <property type="entry name" value="Peptidase_S8_subtilisin-rel"/>
</dbReference>
<dbReference type="InterPro" id="IPR000209">
    <property type="entry name" value="Peptidase_S8/S53_dom"/>
</dbReference>
<sequence length="904" mass="100204">MRISNIAAALIALHPRVVAALRPPKAPTGDNDRSSSVVPRSFIIEYEPESHAHVRRHIEARSGDDITIVKELDSSVFSGAVVETEFSTIETLQELPYIVNVWVNSEIKLDDFELDEFRVPGDIISNELVHAATGVDKIHAEGIFGKGVKIGIIDTGVWYMHEALGGGFGEGFKVAGGYNFVGNETGVRAPNEDPVDLNGHGTYIAGIIAGNNFVGVAPEATLYAYKVMNHHDDMAMYSDILEAFLAAEKEDIDILNLSIGTPYGWDNHIVGIVASRLVDKGIIVVAAAGNNGVDGPFYPDTISGGKDVISVAAADSIWAYRYPFDVTFDGQKTIRFGYVARRLFPSDIIGWPIVALDTDTSHPADGCEPYPPKTPDLTGKIPLVRIGGCSFTDKQQHLNALGAQHILFYGSNLGELVSPPTSSDSWLGLISANQAAYLMKSIKVNIPITADFSPEPEPFIASNNPTRSYPSSYTSWGLLYDNQLKPDITAPGTDVVSTALHNLWSIRSGTSFATPYIAGIAALYITKHGGRAVHGYDFARTLARRIISSGCVLPWYAGTGITYRHTAPPVQVGNGLVDAWKVLYYDTQLEFKKIELNDTRYFSPHHSITVINNSKSNITYRTSFQASAGIDVLSWDNGNITRYEYGTMHVSTLDQLYPKDYTPRITLLSPSSFNLKPGEKKKISYRFHNPENLSWNTTGLPVYGGKILIDGSNGEHLSVPYAGVGADLRDAIGYMFDTSWPRSFSGAKAIPIFMKSSHSMDLSEGVNDFPVIYHRLKWGTRELRWDIFDTSWNEAQWTYPPIEGQNGYIGSVATFDFRRDGDHKVYDFKRDNPDITVQWPITNMRRNKRTKHDEFWWLGKLANGSKIEPGEYQWRFAALRPFGDPTQQDHWSTYIRSFTVTGKY</sequence>
<feature type="signal peptide" evidence="8">
    <location>
        <begin position="1"/>
        <end position="20"/>
    </location>
</feature>
<dbReference type="CDD" id="cd07489">
    <property type="entry name" value="Peptidases_S8_5"/>
    <property type="match status" value="1"/>
</dbReference>
<keyword evidence="11" id="KW-1185">Reference proteome</keyword>
<organism evidence="10 11">
    <name type="scientific">Colletotrichum tanaceti</name>
    <dbReference type="NCBI Taxonomy" id="1306861"/>
    <lineage>
        <taxon>Eukaryota</taxon>
        <taxon>Fungi</taxon>
        <taxon>Dikarya</taxon>
        <taxon>Ascomycota</taxon>
        <taxon>Pezizomycotina</taxon>
        <taxon>Sordariomycetes</taxon>
        <taxon>Hypocreomycetidae</taxon>
        <taxon>Glomerellales</taxon>
        <taxon>Glomerellaceae</taxon>
        <taxon>Colletotrichum</taxon>
        <taxon>Colletotrichum destructivum species complex</taxon>
    </lineage>
</organism>
<dbReference type="InterPro" id="IPR022398">
    <property type="entry name" value="Peptidase_S8_His-AS"/>
</dbReference>
<evidence type="ECO:0000256" key="5">
    <source>
        <dbReference type="PIRSR" id="PIRSR615500-1"/>
    </source>
</evidence>
<gene>
    <name evidence="10" type="primary">vpr</name>
    <name evidence="10" type="ORF">CTA1_13338</name>
</gene>
<comment type="similarity">
    <text evidence="1 6 7">Belongs to the peptidase S8 family.</text>
</comment>
<keyword evidence="8" id="KW-0732">Signal</keyword>
<name>A0A4U6XTE9_9PEZI</name>
<dbReference type="Gene3D" id="3.50.30.30">
    <property type="match status" value="1"/>
</dbReference>
<dbReference type="EMBL" id="PJEX01000014">
    <property type="protein sequence ID" value="TKW59069.1"/>
    <property type="molecule type" value="Genomic_DNA"/>
</dbReference>
<dbReference type="PROSITE" id="PS00136">
    <property type="entry name" value="SUBTILASE_ASP"/>
    <property type="match status" value="1"/>
</dbReference>
<evidence type="ECO:0000313" key="10">
    <source>
        <dbReference type="EMBL" id="TKW59069.1"/>
    </source>
</evidence>
<dbReference type="GO" id="GO:0006508">
    <property type="term" value="P:proteolysis"/>
    <property type="evidence" value="ECO:0007669"/>
    <property type="project" value="UniProtKB-KW"/>
</dbReference>
<evidence type="ECO:0000256" key="4">
    <source>
        <dbReference type="ARBA" id="ARBA00022825"/>
    </source>
</evidence>
<dbReference type="OrthoDB" id="10256524at2759"/>
<comment type="caution">
    <text evidence="10">The sequence shown here is derived from an EMBL/GenBank/DDBJ whole genome shotgun (WGS) entry which is preliminary data.</text>
</comment>
<dbReference type="Proteomes" id="UP000310108">
    <property type="component" value="Unassembled WGS sequence"/>
</dbReference>
<keyword evidence="3 6" id="KW-0378">Hydrolase</keyword>
<evidence type="ECO:0000256" key="3">
    <source>
        <dbReference type="ARBA" id="ARBA00022801"/>
    </source>
</evidence>
<keyword evidence="2 6" id="KW-0645">Protease</keyword>
<dbReference type="PROSITE" id="PS00138">
    <property type="entry name" value="SUBTILASE_SER"/>
    <property type="match status" value="1"/>
</dbReference>
<dbReference type="PANTHER" id="PTHR43806">
    <property type="entry name" value="PEPTIDASE S8"/>
    <property type="match status" value="1"/>
</dbReference>
<dbReference type="InterPro" id="IPR050131">
    <property type="entry name" value="Peptidase_S8_subtilisin-like"/>
</dbReference>
<dbReference type="STRING" id="1306861.A0A4U6XTE9"/>
<dbReference type="Gene3D" id="3.40.50.200">
    <property type="entry name" value="Peptidase S8/S53 domain"/>
    <property type="match status" value="2"/>
</dbReference>
<dbReference type="SUPFAM" id="SSF52743">
    <property type="entry name" value="Subtilisin-like"/>
    <property type="match status" value="1"/>
</dbReference>
<dbReference type="PROSITE" id="PS51892">
    <property type="entry name" value="SUBTILASE"/>
    <property type="match status" value="1"/>
</dbReference>
<feature type="active site" description="Charge relay system" evidence="5 6">
    <location>
        <position position="511"/>
    </location>
</feature>
<evidence type="ECO:0000256" key="6">
    <source>
        <dbReference type="PROSITE-ProRule" id="PRU01240"/>
    </source>
</evidence>
<dbReference type="GO" id="GO:0004252">
    <property type="term" value="F:serine-type endopeptidase activity"/>
    <property type="evidence" value="ECO:0007669"/>
    <property type="project" value="UniProtKB-UniRule"/>
</dbReference>
<dbReference type="InterPro" id="IPR023827">
    <property type="entry name" value="Peptidase_S8_Asp-AS"/>
</dbReference>
<dbReference type="PROSITE" id="PS00137">
    <property type="entry name" value="SUBTILASE_HIS"/>
    <property type="match status" value="1"/>
</dbReference>
<feature type="domain" description="Peptidase S8/S53" evidence="9">
    <location>
        <begin position="145"/>
        <end position="529"/>
    </location>
</feature>
<dbReference type="AlphaFoldDB" id="A0A4U6XTE9"/>
<proteinExistence type="inferred from homology"/>
<feature type="active site" description="Charge relay system" evidence="5 6">
    <location>
        <position position="154"/>
    </location>
</feature>